<dbReference type="Pfam" id="PF01381">
    <property type="entry name" value="HTH_3"/>
    <property type="match status" value="1"/>
</dbReference>
<dbReference type="GO" id="GO:0003677">
    <property type="term" value="F:DNA binding"/>
    <property type="evidence" value="ECO:0007669"/>
    <property type="project" value="InterPro"/>
</dbReference>
<sequence length="102" mass="11507">MISLTTTTEAQKAIAHNLQEQRINMGLTQTGLAKRSGVSVATLRKFEQKGQISMESYLKLLIALGDLDKFLKATKPEQKSFNSIDDVLADKEQIKRKRGWRT</sequence>
<organism evidence="2 3">
    <name type="scientific">SAR86 cluster bacterium</name>
    <dbReference type="NCBI Taxonomy" id="2030880"/>
    <lineage>
        <taxon>Bacteria</taxon>
        <taxon>Pseudomonadati</taxon>
        <taxon>Pseudomonadota</taxon>
        <taxon>Gammaproteobacteria</taxon>
        <taxon>SAR86 cluster</taxon>
    </lineage>
</organism>
<dbReference type="Gene3D" id="1.10.260.40">
    <property type="entry name" value="lambda repressor-like DNA-binding domains"/>
    <property type="match status" value="1"/>
</dbReference>
<name>A0A2A5ANU4_9GAMM</name>
<comment type="caution">
    <text evidence="2">The sequence shown here is derived from an EMBL/GenBank/DDBJ whole genome shotgun (WGS) entry which is preliminary data.</text>
</comment>
<dbReference type="InterPro" id="IPR001387">
    <property type="entry name" value="Cro/C1-type_HTH"/>
</dbReference>
<dbReference type="InterPro" id="IPR010982">
    <property type="entry name" value="Lambda_DNA-bd_dom_sf"/>
</dbReference>
<proteinExistence type="predicted"/>
<dbReference type="PROSITE" id="PS50943">
    <property type="entry name" value="HTH_CROC1"/>
    <property type="match status" value="1"/>
</dbReference>
<dbReference type="SUPFAM" id="SSF47413">
    <property type="entry name" value="lambda repressor-like DNA-binding domains"/>
    <property type="match status" value="1"/>
</dbReference>
<protein>
    <submittedName>
        <fullName evidence="2">XRE family transcriptional regulator</fullName>
    </submittedName>
</protein>
<gene>
    <name evidence="2" type="ORF">COA96_15695</name>
</gene>
<dbReference type="CDD" id="cd00093">
    <property type="entry name" value="HTH_XRE"/>
    <property type="match status" value="1"/>
</dbReference>
<dbReference type="EMBL" id="NVVJ01000078">
    <property type="protein sequence ID" value="PCJ20780.1"/>
    <property type="molecule type" value="Genomic_DNA"/>
</dbReference>
<evidence type="ECO:0000313" key="2">
    <source>
        <dbReference type="EMBL" id="PCJ20780.1"/>
    </source>
</evidence>
<reference evidence="3" key="1">
    <citation type="submission" date="2017-08" db="EMBL/GenBank/DDBJ databases">
        <title>A dynamic microbial community with high functional redundancy inhabits the cold, oxic subseafloor aquifer.</title>
        <authorList>
            <person name="Tully B.J."/>
            <person name="Wheat C.G."/>
            <person name="Glazer B.T."/>
            <person name="Huber J.A."/>
        </authorList>
    </citation>
    <scope>NUCLEOTIDE SEQUENCE [LARGE SCALE GENOMIC DNA]</scope>
</reference>
<evidence type="ECO:0000313" key="3">
    <source>
        <dbReference type="Proteomes" id="UP000218327"/>
    </source>
</evidence>
<dbReference type="SMART" id="SM00530">
    <property type="entry name" value="HTH_XRE"/>
    <property type="match status" value="1"/>
</dbReference>
<dbReference type="Proteomes" id="UP000218327">
    <property type="component" value="Unassembled WGS sequence"/>
</dbReference>
<evidence type="ECO:0000259" key="1">
    <source>
        <dbReference type="PROSITE" id="PS50943"/>
    </source>
</evidence>
<dbReference type="AlphaFoldDB" id="A0A2A5ANU4"/>
<feature type="domain" description="HTH cro/C1-type" evidence="1">
    <location>
        <begin position="18"/>
        <end position="70"/>
    </location>
</feature>
<accession>A0A2A5ANU4</accession>